<dbReference type="InterPro" id="IPR015813">
    <property type="entry name" value="Pyrv/PenolPyrv_kinase-like_dom"/>
</dbReference>
<dbReference type="Proteomes" id="UP000762676">
    <property type="component" value="Unassembled WGS sequence"/>
</dbReference>
<dbReference type="PRINTS" id="PR01050">
    <property type="entry name" value="PYRUVTKNASE"/>
</dbReference>
<dbReference type="GO" id="GO:0000287">
    <property type="term" value="F:magnesium ion binding"/>
    <property type="evidence" value="ECO:0007669"/>
    <property type="project" value="InterPro"/>
</dbReference>
<dbReference type="GO" id="GO:0016301">
    <property type="term" value="F:kinase activity"/>
    <property type="evidence" value="ECO:0007669"/>
    <property type="project" value="UniProtKB-KW"/>
</dbReference>
<dbReference type="GO" id="GO:0004743">
    <property type="term" value="F:pyruvate kinase activity"/>
    <property type="evidence" value="ECO:0007669"/>
    <property type="project" value="UniProtKB-EC"/>
</dbReference>
<accession>A0AAV4EUC5</accession>
<evidence type="ECO:0000256" key="6">
    <source>
        <dbReference type="ARBA" id="ARBA00022679"/>
    </source>
</evidence>
<dbReference type="Gene3D" id="3.20.20.60">
    <property type="entry name" value="Phosphoenolpyruvate-binding domains"/>
    <property type="match status" value="1"/>
</dbReference>
<dbReference type="SUPFAM" id="SSF51621">
    <property type="entry name" value="Phosphoenolpyruvate/pyruvate domain"/>
    <property type="match status" value="1"/>
</dbReference>
<dbReference type="InterPro" id="IPR036918">
    <property type="entry name" value="Pyrv_Knase_C_sf"/>
</dbReference>
<dbReference type="SUPFAM" id="SSF50800">
    <property type="entry name" value="PK beta-barrel domain-like"/>
    <property type="match status" value="1"/>
</dbReference>
<keyword evidence="6 14" id="KW-0808">Transferase</keyword>
<evidence type="ECO:0000313" key="18">
    <source>
        <dbReference type="Proteomes" id="UP000762676"/>
    </source>
</evidence>
<sequence>MAQLLALENNPGRPLLLPQTVRDLDVFGSPGVSGQSPSDAQGVHFLNDQQIKAWLCETTTQHNSMLDIDSEPATSRLTHIICTIGPASREVDVLVKLMKEGMNICRLNFSHGTYEYHAETVKNIQAALAQMPPGTVVATALDTKGPEIRTGLVEGGSSAEVHLETGQTIVVTTNNAYKEKCSAEVLWVDYPNIVESLEIGGLIYVDDGLISLTVAEKSFDSVTCLVVNGGALGSKKGVNLPEVNVDLPAVSEKDTQDLLFGLEQKIDMVFASFIQDASGIKQIRQVLGDQGAHIKIIAKIESFAGIRNFAEIISECDGAMVARGDMGIEIPPQKVFLAQKMMISACNRACKPVICATQMLESMTYKPRATRAESNDVANAVLDGADCVMLSGESAKGLYPVEAVKHMSDVCLEAESAYQSLSFFKEIKSLVPTCSDFSRSIAVAAVSASYQSLASAIIVLASKPCTVQYLANFRPRCPIVFVTRVMSLARQALLYRAVTPHVVTTPPLAEWDADVSMRIEAGIKHGVTAGFINRFDSLVLVLTLTSEKGKHCSVQVVTHDY</sequence>
<evidence type="ECO:0000256" key="14">
    <source>
        <dbReference type="RuleBase" id="RU000504"/>
    </source>
</evidence>
<dbReference type="InterPro" id="IPR001697">
    <property type="entry name" value="Pyr_Knase"/>
</dbReference>
<dbReference type="Gene3D" id="3.40.1380.20">
    <property type="entry name" value="Pyruvate kinase, C-terminal domain"/>
    <property type="match status" value="1"/>
</dbReference>
<evidence type="ECO:0000259" key="15">
    <source>
        <dbReference type="Pfam" id="PF00224"/>
    </source>
</evidence>
<dbReference type="EMBL" id="BMAT01000359">
    <property type="protein sequence ID" value="GFR64762.1"/>
    <property type="molecule type" value="Genomic_DNA"/>
</dbReference>
<evidence type="ECO:0000256" key="9">
    <source>
        <dbReference type="ARBA" id="ARBA00022777"/>
    </source>
</evidence>
<keyword evidence="12 14" id="KW-0324">Glycolysis</keyword>
<feature type="domain" description="Pyruvate kinase barrel" evidence="15">
    <location>
        <begin position="76"/>
        <end position="404"/>
    </location>
</feature>
<evidence type="ECO:0000256" key="7">
    <source>
        <dbReference type="ARBA" id="ARBA00022723"/>
    </source>
</evidence>
<dbReference type="Pfam" id="PF00224">
    <property type="entry name" value="PK"/>
    <property type="match status" value="1"/>
</dbReference>
<dbReference type="InterPro" id="IPR040442">
    <property type="entry name" value="Pyrv_kinase-like_dom_sf"/>
</dbReference>
<evidence type="ECO:0000256" key="3">
    <source>
        <dbReference type="ARBA" id="ARBA00004997"/>
    </source>
</evidence>
<gene>
    <name evidence="17" type="ORF">ElyMa_000185800</name>
</gene>
<protein>
    <recommendedName>
        <fullName evidence="5 14">Pyruvate kinase</fullName>
        <ecNumber evidence="5 14">2.7.1.40</ecNumber>
    </recommendedName>
</protein>
<dbReference type="InterPro" id="IPR015793">
    <property type="entry name" value="Pyrv_Knase_brl"/>
</dbReference>
<comment type="pathway">
    <text evidence="3 14">Carbohydrate degradation; glycolysis; pyruvate from D-glyceraldehyde 3-phosphate: step 5/5.</text>
</comment>
<evidence type="ECO:0000256" key="4">
    <source>
        <dbReference type="ARBA" id="ARBA00008663"/>
    </source>
</evidence>
<keyword evidence="7" id="KW-0479">Metal-binding</keyword>
<evidence type="ECO:0000256" key="12">
    <source>
        <dbReference type="ARBA" id="ARBA00023152"/>
    </source>
</evidence>
<keyword evidence="18" id="KW-1185">Reference proteome</keyword>
<dbReference type="Pfam" id="PF02887">
    <property type="entry name" value="PK_C"/>
    <property type="match status" value="1"/>
</dbReference>
<organism evidence="17 18">
    <name type="scientific">Elysia marginata</name>
    <dbReference type="NCBI Taxonomy" id="1093978"/>
    <lineage>
        <taxon>Eukaryota</taxon>
        <taxon>Metazoa</taxon>
        <taxon>Spiralia</taxon>
        <taxon>Lophotrochozoa</taxon>
        <taxon>Mollusca</taxon>
        <taxon>Gastropoda</taxon>
        <taxon>Heterobranchia</taxon>
        <taxon>Euthyneura</taxon>
        <taxon>Panpulmonata</taxon>
        <taxon>Sacoglossa</taxon>
        <taxon>Placobranchoidea</taxon>
        <taxon>Plakobranchidae</taxon>
        <taxon>Elysia</taxon>
    </lineage>
</organism>
<evidence type="ECO:0000313" key="17">
    <source>
        <dbReference type="EMBL" id="GFR64762.1"/>
    </source>
</evidence>
<reference evidence="17 18" key="1">
    <citation type="journal article" date="2021" name="Elife">
        <title>Chloroplast acquisition without the gene transfer in kleptoplastic sea slugs, Plakobranchus ocellatus.</title>
        <authorList>
            <person name="Maeda T."/>
            <person name="Takahashi S."/>
            <person name="Yoshida T."/>
            <person name="Shimamura S."/>
            <person name="Takaki Y."/>
            <person name="Nagai Y."/>
            <person name="Toyoda A."/>
            <person name="Suzuki Y."/>
            <person name="Arimoto A."/>
            <person name="Ishii H."/>
            <person name="Satoh N."/>
            <person name="Nishiyama T."/>
            <person name="Hasebe M."/>
            <person name="Maruyama T."/>
            <person name="Minagawa J."/>
            <person name="Obokata J."/>
            <person name="Shigenobu S."/>
        </authorList>
    </citation>
    <scope>NUCLEOTIDE SEQUENCE [LARGE SCALE GENOMIC DNA]</scope>
</reference>
<dbReference type="FunFam" id="2.40.33.10:FF:000023">
    <property type="entry name" value="Pyruvate kinase PKM"/>
    <property type="match status" value="1"/>
</dbReference>
<dbReference type="AlphaFoldDB" id="A0AAV4EUC5"/>
<dbReference type="InterPro" id="IPR015795">
    <property type="entry name" value="Pyrv_Knase_C"/>
</dbReference>
<keyword evidence="9 14" id="KW-0418">Kinase</keyword>
<proteinExistence type="inferred from homology"/>
<dbReference type="GO" id="GO:0005524">
    <property type="term" value="F:ATP binding"/>
    <property type="evidence" value="ECO:0007669"/>
    <property type="project" value="UniProtKB-KW"/>
</dbReference>
<comment type="caution">
    <text evidence="17">The sequence shown here is derived from an EMBL/GenBank/DDBJ whole genome shotgun (WGS) entry which is preliminary data.</text>
</comment>
<evidence type="ECO:0000256" key="10">
    <source>
        <dbReference type="ARBA" id="ARBA00022840"/>
    </source>
</evidence>
<dbReference type="PANTHER" id="PTHR11817">
    <property type="entry name" value="PYRUVATE KINASE"/>
    <property type="match status" value="1"/>
</dbReference>
<comment type="similarity">
    <text evidence="4 14">Belongs to the pyruvate kinase family.</text>
</comment>
<evidence type="ECO:0000256" key="5">
    <source>
        <dbReference type="ARBA" id="ARBA00012142"/>
    </source>
</evidence>
<evidence type="ECO:0000256" key="13">
    <source>
        <dbReference type="ARBA" id="ARBA00023317"/>
    </source>
</evidence>
<evidence type="ECO:0000256" key="1">
    <source>
        <dbReference type="ARBA" id="ARBA00001946"/>
    </source>
</evidence>
<dbReference type="NCBIfam" id="NF004491">
    <property type="entry name" value="PRK05826.1"/>
    <property type="match status" value="1"/>
</dbReference>
<keyword evidence="13 17" id="KW-0670">Pyruvate</keyword>
<keyword evidence="11 14" id="KW-0460">Magnesium</keyword>
<dbReference type="InterPro" id="IPR011037">
    <property type="entry name" value="Pyrv_Knase-like_insert_dom_sf"/>
</dbReference>
<dbReference type="InterPro" id="IPR015806">
    <property type="entry name" value="Pyrv_Knase_insert_dom_sf"/>
</dbReference>
<comment type="catalytic activity">
    <reaction evidence="14">
        <text>pyruvate + ATP = phosphoenolpyruvate + ADP + H(+)</text>
        <dbReference type="Rhea" id="RHEA:18157"/>
        <dbReference type="ChEBI" id="CHEBI:15361"/>
        <dbReference type="ChEBI" id="CHEBI:15378"/>
        <dbReference type="ChEBI" id="CHEBI:30616"/>
        <dbReference type="ChEBI" id="CHEBI:58702"/>
        <dbReference type="ChEBI" id="CHEBI:456216"/>
        <dbReference type="EC" id="2.7.1.40"/>
    </reaction>
</comment>
<dbReference type="Gene3D" id="2.40.33.10">
    <property type="entry name" value="PK beta-barrel domain-like"/>
    <property type="match status" value="1"/>
</dbReference>
<dbReference type="NCBIfam" id="TIGR01064">
    <property type="entry name" value="pyruv_kin"/>
    <property type="match status" value="1"/>
</dbReference>
<evidence type="ECO:0000256" key="11">
    <source>
        <dbReference type="ARBA" id="ARBA00022842"/>
    </source>
</evidence>
<keyword evidence="10" id="KW-0067">ATP-binding</keyword>
<evidence type="ECO:0000259" key="16">
    <source>
        <dbReference type="Pfam" id="PF02887"/>
    </source>
</evidence>
<evidence type="ECO:0000256" key="2">
    <source>
        <dbReference type="ARBA" id="ARBA00001958"/>
    </source>
</evidence>
<keyword evidence="8" id="KW-0547">Nucleotide-binding</keyword>
<dbReference type="EC" id="2.7.1.40" evidence="5 14"/>
<evidence type="ECO:0000256" key="8">
    <source>
        <dbReference type="ARBA" id="ARBA00022741"/>
    </source>
</evidence>
<comment type="cofactor">
    <cofactor evidence="2">
        <name>K(+)</name>
        <dbReference type="ChEBI" id="CHEBI:29103"/>
    </cofactor>
</comment>
<dbReference type="GO" id="GO:0030955">
    <property type="term" value="F:potassium ion binding"/>
    <property type="evidence" value="ECO:0007669"/>
    <property type="project" value="InterPro"/>
</dbReference>
<name>A0AAV4EUC5_9GAST</name>
<dbReference type="FunFam" id="3.20.20.60:FF:000025">
    <property type="entry name" value="Pyruvate kinase"/>
    <property type="match status" value="1"/>
</dbReference>
<dbReference type="SUPFAM" id="SSF52935">
    <property type="entry name" value="PK C-terminal domain-like"/>
    <property type="match status" value="1"/>
</dbReference>
<feature type="domain" description="Pyruvate kinase C-terminal" evidence="16">
    <location>
        <begin position="440"/>
        <end position="544"/>
    </location>
</feature>
<comment type="cofactor">
    <cofactor evidence="1">
        <name>Mg(2+)</name>
        <dbReference type="ChEBI" id="CHEBI:18420"/>
    </cofactor>
</comment>